<keyword evidence="3" id="KW-0808">Transferase</keyword>
<organism evidence="9 10">
    <name type="scientific">Dendrosporobacter quercicolus</name>
    <dbReference type="NCBI Taxonomy" id="146817"/>
    <lineage>
        <taxon>Bacteria</taxon>
        <taxon>Bacillati</taxon>
        <taxon>Bacillota</taxon>
        <taxon>Negativicutes</taxon>
        <taxon>Selenomonadales</taxon>
        <taxon>Sporomusaceae</taxon>
        <taxon>Dendrosporobacter</taxon>
    </lineage>
</organism>
<dbReference type="Gene3D" id="3.40.50.300">
    <property type="entry name" value="P-loop containing nucleotide triphosphate hydrolases"/>
    <property type="match status" value="2"/>
</dbReference>
<evidence type="ECO:0000256" key="3">
    <source>
        <dbReference type="ARBA" id="ARBA00022679"/>
    </source>
</evidence>
<dbReference type="InterPro" id="IPR051347">
    <property type="entry name" value="Circadian_clock_KaiC-rel"/>
</dbReference>
<dbReference type="GO" id="GO:0004674">
    <property type="term" value="F:protein serine/threonine kinase activity"/>
    <property type="evidence" value="ECO:0007669"/>
    <property type="project" value="UniProtKB-EC"/>
</dbReference>
<evidence type="ECO:0000313" key="10">
    <source>
        <dbReference type="Proteomes" id="UP000214880"/>
    </source>
</evidence>
<keyword evidence="7" id="KW-0175">Coiled coil</keyword>
<evidence type="ECO:0000313" key="9">
    <source>
        <dbReference type="EMBL" id="SDL62802.1"/>
    </source>
</evidence>
<keyword evidence="5" id="KW-0418">Kinase</keyword>
<evidence type="ECO:0000256" key="7">
    <source>
        <dbReference type="SAM" id="Coils"/>
    </source>
</evidence>
<dbReference type="EC" id="2.7.11.1" evidence="1"/>
<reference evidence="9 10" key="1">
    <citation type="submission" date="2016-10" db="EMBL/GenBank/DDBJ databases">
        <authorList>
            <person name="de Groot N.N."/>
        </authorList>
    </citation>
    <scope>NUCLEOTIDE SEQUENCE [LARGE SCALE GENOMIC DNA]</scope>
    <source>
        <strain evidence="9 10">DSM 1736</strain>
    </source>
</reference>
<dbReference type="Pfam" id="PF06745">
    <property type="entry name" value="ATPase"/>
    <property type="match status" value="2"/>
</dbReference>
<dbReference type="NCBIfam" id="NF006799">
    <property type="entry name" value="PRK09302.1"/>
    <property type="match status" value="1"/>
</dbReference>
<keyword evidence="6" id="KW-0378">Hydrolase</keyword>
<protein>
    <recommendedName>
        <fullName evidence="1">non-specific serine/threonine protein kinase</fullName>
        <ecNumber evidence="1">2.7.11.1</ecNumber>
    </recommendedName>
</protein>
<evidence type="ECO:0000256" key="5">
    <source>
        <dbReference type="ARBA" id="ARBA00022777"/>
    </source>
</evidence>
<dbReference type="PANTHER" id="PTHR42926">
    <property type="match status" value="1"/>
</dbReference>
<dbReference type="SUPFAM" id="SSF52540">
    <property type="entry name" value="P-loop containing nucleoside triphosphate hydrolases"/>
    <property type="match status" value="2"/>
</dbReference>
<dbReference type="EMBL" id="FNHB01000001">
    <property type="protein sequence ID" value="SDL62802.1"/>
    <property type="molecule type" value="Genomic_DNA"/>
</dbReference>
<dbReference type="RefSeq" id="WP_092067747.1">
    <property type="nucleotide sequence ID" value="NZ_FNHB01000001.1"/>
</dbReference>
<dbReference type="PIRSF" id="PIRSF039117">
    <property type="entry name" value="KaiC"/>
    <property type="match status" value="1"/>
</dbReference>
<dbReference type="PROSITE" id="PS51146">
    <property type="entry name" value="KAIC"/>
    <property type="match status" value="2"/>
</dbReference>
<feature type="domain" description="KaiC" evidence="8">
    <location>
        <begin position="253"/>
        <end position="484"/>
    </location>
</feature>
<dbReference type="OrthoDB" id="9783783at2"/>
<dbReference type="STRING" id="146817.SAMN04488502_101390"/>
<dbReference type="InterPro" id="IPR010624">
    <property type="entry name" value="KaiC_dom"/>
</dbReference>
<evidence type="ECO:0000256" key="1">
    <source>
        <dbReference type="ARBA" id="ARBA00012513"/>
    </source>
</evidence>
<sequence>MEPTVIQRNHCLQKTPTGIQGFDEITYGGLPRGRAALVCGAAGCGKTLFAMQFLVNGAVVYNEPGVFMSFEENETELAENFASLGLDLNELSEQNKILMDHVFIDRSKIVENGEYDLEGLFVRLDAAINSIGAKRVVLDTIEALFSCLNDTKILRAELRRLFRWLKEKGVTTIITGERGPDALTRHGIEEYVSDCVIVLDHTVVDNISTRHVSIVKYRGSAHGTNEYPFLIDEYGICIMPITSVELDAVASTDRISTGVPRLDTMLGADGFYVGSSVLISGTAGTGKTTLAAHMVNAACCRGEKSLYFALEESPNQIIRNIRSVGIDLQQWVDQDLLYFLAARPTCFGLEMHLVTMYKKIIEINPRLVIVDSMSDLVAMGSAKDVKSMLTRLLDFLKHKQITLILLELSTENSMEQTKVGMSSLADTWIALRDIEFGGERNRGLYILKSRGMAHSNQIREFVLTERGINLLDVYTGPDGVLTGSARLTQEAKEKAARLQRQHDIERRRQDIERKRKKAEATISEIQTSFEAEKAELESLIMQGEEELEMLARGNEQIALMRKAD</sequence>
<dbReference type="PANTHER" id="PTHR42926:SF1">
    <property type="entry name" value="CIRCADIAN CLOCK OSCILLATOR PROTEIN KAIC 1"/>
    <property type="match status" value="1"/>
</dbReference>
<dbReference type="Proteomes" id="UP000214880">
    <property type="component" value="Unassembled WGS sequence"/>
</dbReference>
<accession>A0A1G9LLF3</accession>
<dbReference type="SMART" id="SM00382">
    <property type="entry name" value="AAA"/>
    <property type="match status" value="2"/>
</dbReference>
<feature type="coiled-coil region" evidence="7">
    <location>
        <begin position="488"/>
        <end position="528"/>
    </location>
</feature>
<feature type="domain" description="KaiC" evidence="8">
    <location>
        <begin position="13"/>
        <end position="252"/>
    </location>
</feature>
<keyword evidence="10" id="KW-1185">Reference proteome</keyword>
<evidence type="ECO:0000256" key="2">
    <source>
        <dbReference type="ARBA" id="ARBA00022553"/>
    </source>
</evidence>
<evidence type="ECO:0000259" key="8">
    <source>
        <dbReference type="PROSITE" id="PS51146"/>
    </source>
</evidence>
<dbReference type="InterPro" id="IPR003593">
    <property type="entry name" value="AAA+_ATPase"/>
</dbReference>
<dbReference type="InterPro" id="IPR014774">
    <property type="entry name" value="KaiC-like_dom"/>
</dbReference>
<gene>
    <name evidence="9" type="ORF">SAMN04488502_101390</name>
</gene>
<dbReference type="GO" id="GO:0016787">
    <property type="term" value="F:hydrolase activity"/>
    <property type="evidence" value="ECO:0007669"/>
    <property type="project" value="UniProtKB-KW"/>
</dbReference>
<dbReference type="InterPro" id="IPR027417">
    <property type="entry name" value="P-loop_NTPase"/>
</dbReference>
<dbReference type="AlphaFoldDB" id="A0A1G9LLF3"/>
<evidence type="ECO:0000256" key="6">
    <source>
        <dbReference type="ARBA" id="ARBA00022801"/>
    </source>
</evidence>
<dbReference type="InterPro" id="IPR030665">
    <property type="entry name" value="KaiC"/>
</dbReference>
<keyword evidence="4" id="KW-0677">Repeat</keyword>
<keyword evidence="2" id="KW-0597">Phosphoprotein</keyword>
<dbReference type="GO" id="GO:0005524">
    <property type="term" value="F:ATP binding"/>
    <property type="evidence" value="ECO:0007669"/>
    <property type="project" value="InterPro"/>
</dbReference>
<proteinExistence type="predicted"/>
<evidence type="ECO:0000256" key="4">
    <source>
        <dbReference type="ARBA" id="ARBA00022737"/>
    </source>
</evidence>
<name>A0A1G9LLF3_9FIRM</name>